<name>A0ACB0K6H9_TRIPR</name>
<gene>
    <name evidence="1" type="ORF">MILVUS5_LOCUS20256</name>
</gene>
<reference evidence="1" key="1">
    <citation type="submission" date="2023-10" db="EMBL/GenBank/DDBJ databases">
        <authorList>
            <person name="Rodriguez Cubillos JULIANA M."/>
            <person name="De Vega J."/>
        </authorList>
    </citation>
    <scope>NUCLEOTIDE SEQUENCE</scope>
</reference>
<dbReference type="Proteomes" id="UP001177021">
    <property type="component" value="Unassembled WGS sequence"/>
</dbReference>
<comment type="caution">
    <text evidence="1">The sequence shown here is derived from an EMBL/GenBank/DDBJ whole genome shotgun (WGS) entry which is preliminary data.</text>
</comment>
<dbReference type="EMBL" id="CASHSV030000206">
    <property type="protein sequence ID" value="CAJ2652826.1"/>
    <property type="molecule type" value="Genomic_DNA"/>
</dbReference>
<accession>A0ACB0K6H9</accession>
<evidence type="ECO:0000313" key="1">
    <source>
        <dbReference type="EMBL" id="CAJ2652826.1"/>
    </source>
</evidence>
<keyword evidence="2" id="KW-1185">Reference proteome</keyword>
<protein>
    <submittedName>
        <fullName evidence="1">Uncharacterized protein</fullName>
    </submittedName>
</protein>
<proteinExistence type="predicted"/>
<evidence type="ECO:0000313" key="2">
    <source>
        <dbReference type="Proteomes" id="UP001177021"/>
    </source>
</evidence>
<organism evidence="1 2">
    <name type="scientific">Trifolium pratense</name>
    <name type="common">Red clover</name>
    <dbReference type="NCBI Taxonomy" id="57577"/>
    <lineage>
        <taxon>Eukaryota</taxon>
        <taxon>Viridiplantae</taxon>
        <taxon>Streptophyta</taxon>
        <taxon>Embryophyta</taxon>
        <taxon>Tracheophyta</taxon>
        <taxon>Spermatophyta</taxon>
        <taxon>Magnoliopsida</taxon>
        <taxon>eudicotyledons</taxon>
        <taxon>Gunneridae</taxon>
        <taxon>Pentapetalae</taxon>
        <taxon>rosids</taxon>
        <taxon>fabids</taxon>
        <taxon>Fabales</taxon>
        <taxon>Fabaceae</taxon>
        <taxon>Papilionoideae</taxon>
        <taxon>50 kb inversion clade</taxon>
        <taxon>NPAAA clade</taxon>
        <taxon>Hologalegina</taxon>
        <taxon>IRL clade</taxon>
        <taxon>Trifolieae</taxon>
        <taxon>Trifolium</taxon>
    </lineage>
</organism>
<sequence>MGVEVCMNKLCKESSIGEWKKGWSLISGGFAKLCNKCGLAYENSVFCDQFHRLEAGWRECNNCKKLIHCGCIVSKSLFEYLDFGGIGCVTCVKASQLCLDAGNANRFAHITKNNANDRYAEHTDGGLSVERVGKGNLMQLRKTAEAGETSFWPQAQRDGVFSSIGSKSEEINCRFNKTDTGFLNVMKHSSHLSALTTSENNRPTWETKSRDESLSLKISLGTSSRNCVLPSAKEIVEGKLEGKASSISQQGHNSYPILAKQPKTGVTLNLETNKGMISLPRIGRPPADVKGKNQLLSRYWPRITDQELEKLSGDLKSKIVPLFEKVLSPSDAGRIGRLVLPKACAEAFLPPIDQSEGVPLLFQDIKGNEWTFQFRFWPNNNSRMYVLEGVTPCIQFLRLNAGDTVTFSRIDSGEKFVLGFRRASGSTDTQDDSTSAHSNGISTKDTNVSGATKNLNSLSSFSDLLQSMKGNREPYLNGHSKHLHLGNGTPDWLKTAHCEEAANNGPLQQQVSVSDKKKTCKIGTKTKRLHIRSEDSLELRLTWEEAQDLLCPPPNVKPNIVQIDDQVFEEYDEPPVFGKGTITNACPSGSPCSASEQLGPNEQENLQRTRKASKKRKIVEKSNSIEEDKLQDLDTLASMAILGDNLADLDEPTSAGITTKHPRHRDGCTCIVCIQSPSGQGKHKPTCTCLACETLKRRSKTLMMRKKKNQSESEAAAPQNDQTNHSGEADTSGDASRQDTSNSTDEVSLNGGQKEAVEPSAAGQLDLNCHPDHEDM</sequence>